<dbReference type="AlphaFoldDB" id="A0A2W5A4I6"/>
<feature type="chain" id="PRO_5016180372" evidence="1">
    <location>
        <begin position="21"/>
        <end position="698"/>
    </location>
</feature>
<accession>A0A2W5A4I6</accession>
<gene>
    <name evidence="2" type="ORF">DI626_01825</name>
</gene>
<proteinExistence type="predicted"/>
<name>A0A2W5A4I6_9BACT</name>
<dbReference type="Proteomes" id="UP000249557">
    <property type="component" value="Unassembled WGS sequence"/>
</dbReference>
<comment type="caution">
    <text evidence="2">The sequence shown here is derived from an EMBL/GenBank/DDBJ whole genome shotgun (WGS) entry which is preliminary data.</text>
</comment>
<sequence length="698" mass="73371">MLLSCMALTVLPGLSTVAAAQQLPIAIPQNTAAVGNSTMSGITPQSFFQNPASMFSGGQTGQNIVGLMQQGVNTSSINSAIQQFGGQSGLPGLSNAGGTGNLISMVQGLASGQNINPATASSLINTFTNGAMGGDLAKALSGISNIGNINSIQGITNLLGNSGIQNALKGLTGLQQGQGLDKILQTALGGLNPSQITNMLNSGNLGGLAQTISQVAPGLSGLLGGTGGIQNALSGALGSIGQQIGGQLGGQIGGALGSLLGGFGSAAAAASGAAGSGGGGGDSCSPQGCGGEPCKPCHTKIPLHYAEVRSEITSEFAKHVKWFLNTYWLEHILPALMLMAEQLTAVGIHQITMIGAFLDAKHQLETQRLFQQMTAEAHKDYQPSEGMCTFGTAVRSLAGSERKSDMVQIALADRMNQRQLLKGDVVSAEGEDSDIRSRLQTYIKTYCDQADNGNGLSKLCPNAVPKPERRNIDVDYTRNVESRLTLDIDLVPTKDANAAQQASGENKPTEDLENLFALSANLFAHKIAPEFEPEKFADNEGRVRLGPTERYMDLRAVYAKRSVAQNSFAAITAMRAAGEPGSAPYTKALIKELGVESSDEIEKFLGKNPSYFAQMEILTKKIYQNPLFYTELYDKPANIQRKGAALQAIGLMQDRDFYNSLLRSEAVLAVLLETMLQREQEKVSNAIGKLNQAQGTKQ</sequence>
<organism evidence="2 3">
    <name type="scientific">Micavibrio aeruginosavorus</name>
    <dbReference type="NCBI Taxonomy" id="349221"/>
    <lineage>
        <taxon>Bacteria</taxon>
        <taxon>Pseudomonadati</taxon>
        <taxon>Bdellovibrionota</taxon>
        <taxon>Bdellovibrionia</taxon>
        <taxon>Bdellovibrionales</taxon>
        <taxon>Pseudobdellovibrionaceae</taxon>
        <taxon>Micavibrio</taxon>
    </lineage>
</organism>
<protein>
    <submittedName>
        <fullName evidence="2">Uncharacterized protein</fullName>
    </submittedName>
</protein>
<feature type="signal peptide" evidence="1">
    <location>
        <begin position="1"/>
        <end position="20"/>
    </location>
</feature>
<evidence type="ECO:0000313" key="2">
    <source>
        <dbReference type="EMBL" id="PZO88416.1"/>
    </source>
</evidence>
<evidence type="ECO:0000256" key="1">
    <source>
        <dbReference type="SAM" id="SignalP"/>
    </source>
</evidence>
<keyword evidence="1" id="KW-0732">Signal</keyword>
<dbReference type="EMBL" id="QFNK01000018">
    <property type="protein sequence ID" value="PZO88416.1"/>
    <property type="molecule type" value="Genomic_DNA"/>
</dbReference>
<reference evidence="2 3" key="1">
    <citation type="submission" date="2017-08" db="EMBL/GenBank/DDBJ databases">
        <title>Infants hospitalized years apart are colonized by the same room-sourced microbial strains.</title>
        <authorList>
            <person name="Brooks B."/>
            <person name="Olm M.R."/>
            <person name="Firek B.A."/>
            <person name="Baker R."/>
            <person name="Thomas B.C."/>
            <person name="Morowitz M.J."/>
            <person name="Banfield J.F."/>
        </authorList>
    </citation>
    <scope>NUCLEOTIDE SEQUENCE [LARGE SCALE GENOMIC DNA]</scope>
    <source>
        <strain evidence="2">S2_018_000_R2_104</strain>
    </source>
</reference>
<evidence type="ECO:0000313" key="3">
    <source>
        <dbReference type="Proteomes" id="UP000249557"/>
    </source>
</evidence>